<keyword evidence="4" id="KW-1185">Reference proteome</keyword>
<dbReference type="InterPro" id="IPR036388">
    <property type="entry name" value="WH-like_DNA-bd_sf"/>
</dbReference>
<name>A0A934U109_9FIRM</name>
<dbReference type="Proteomes" id="UP000633365">
    <property type="component" value="Unassembled WGS sequence"/>
</dbReference>
<dbReference type="Pfam" id="PF01035">
    <property type="entry name" value="DNA_binding_1"/>
    <property type="match status" value="1"/>
</dbReference>
<dbReference type="GO" id="GO:0003824">
    <property type="term" value="F:catalytic activity"/>
    <property type="evidence" value="ECO:0007669"/>
    <property type="project" value="InterPro"/>
</dbReference>
<evidence type="ECO:0000259" key="2">
    <source>
        <dbReference type="Pfam" id="PF01035"/>
    </source>
</evidence>
<accession>A0A934U109</accession>
<dbReference type="InterPro" id="IPR036217">
    <property type="entry name" value="MethylDNA_cys_MeTrfase_DNAb"/>
</dbReference>
<dbReference type="InterPro" id="IPR014048">
    <property type="entry name" value="MethylDNA_cys_MeTrfase_DNA-bd"/>
</dbReference>
<sequence>MKNSFELIYDVVRRIPRGKVATYGQIAMLAGNPRWSRVVGYALHVNPDPAHIPCYRVVNRLGEPSRAFAFGFFISRYNVLI</sequence>
<keyword evidence="1" id="KW-0227">DNA damage</keyword>
<dbReference type="Gene3D" id="1.10.10.10">
    <property type="entry name" value="Winged helix-like DNA-binding domain superfamily/Winged helix DNA-binding domain"/>
    <property type="match status" value="1"/>
</dbReference>
<dbReference type="InterPro" id="IPR052520">
    <property type="entry name" value="ATL_DNA_repair"/>
</dbReference>
<dbReference type="CDD" id="cd06445">
    <property type="entry name" value="ATase"/>
    <property type="match status" value="1"/>
</dbReference>
<dbReference type="RefSeq" id="WP_201426547.1">
    <property type="nucleotide sequence ID" value="NZ_JAEQMG010000012.1"/>
</dbReference>
<dbReference type="SUPFAM" id="SSF46767">
    <property type="entry name" value="Methylated DNA-protein cysteine methyltransferase, C-terminal domain"/>
    <property type="match status" value="1"/>
</dbReference>
<dbReference type="PANTHER" id="PTHR42942:SF1">
    <property type="entry name" value="ALKYLTRANSFERASE-LIKE PROTEIN 1"/>
    <property type="match status" value="1"/>
</dbReference>
<evidence type="ECO:0000256" key="1">
    <source>
        <dbReference type="ARBA" id="ARBA00022763"/>
    </source>
</evidence>
<organism evidence="3 4">
    <name type="scientific">Ruminococcus difficilis</name>
    <dbReference type="NCBI Taxonomy" id="2763069"/>
    <lineage>
        <taxon>Bacteria</taxon>
        <taxon>Bacillati</taxon>
        <taxon>Bacillota</taxon>
        <taxon>Clostridia</taxon>
        <taxon>Eubacteriales</taxon>
        <taxon>Oscillospiraceae</taxon>
        <taxon>Ruminococcus</taxon>
    </lineage>
</organism>
<gene>
    <name evidence="3" type="ORF">JKK62_00810</name>
</gene>
<evidence type="ECO:0000313" key="3">
    <source>
        <dbReference type="EMBL" id="MBK6087209.1"/>
    </source>
</evidence>
<feature type="domain" description="Methylated-DNA-[protein]-cysteine S-methyltransferase DNA binding" evidence="2">
    <location>
        <begin position="6"/>
        <end position="65"/>
    </location>
</feature>
<reference evidence="3" key="1">
    <citation type="submission" date="2021-01" db="EMBL/GenBank/DDBJ databases">
        <title>Genome public.</title>
        <authorList>
            <person name="Liu C."/>
            <person name="Sun Q."/>
        </authorList>
    </citation>
    <scope>NUCLEOTIDE SEQUENCE</scope>
    <source>
        <strain evidence="3">M6</strain>
    </source>
</reference>
<comment type="caution">
    <text evidence="3">The sequence shown here is derived from an EMBL/GenBank/DDBJ whole genome shotgun (WGS) entry which is preliminary data.</text>
</comment>
<dbReference type="NCBIfam" id="TIGR00589">
    <property type="entry name" value="ogt"/>
    <property type="match status" value="1"/>
</dbReference>
<evidence type="ECO:0000313" key="4">
    <source>
        <dbReference type="Proteomes" id="UP000633365"/>
    </source>
</evidence>
<dbReference type="GO" id="GO:0006281">
    <property type="term" value="P:DNA repair"/>
    <property type="evidence" value="ECO:0007669"/>
    <property type="project" value="InterPro"/>
</dbReference>
<dbReference type="AlphaFoldDB" id="A0A934U109"/>
<dbReference type="PANTHER" id="PTHR42942">
    <property type="entry name" value="6-O-METHYLGUANINE DNA METHYLTRANSFERASE"/>
    <property type="match status" value="1"/>
</dbReference>
<protein>
    <submittedName>
        <fullName evidence="3">MGMT family protein</fullName>
    </submittedName>
</protein>
<proteinExistence type="predicted"/>
<dbReference type="EMBL" id="JAEQMG010000012">
    <property type="protein sequence ID" value="MBK6087209.1"/>
    <property type="molecule type" value="Genomic_DNA"/>
</dbReference>